<keyword evidence="1" id="KW-0472">Membrane</keyword>
<protein>
    <submittedName>
        <fullName evidence="2">Uncharacterized protein</fullName>
    </submittedName>
</protein>
<comment type="caution">
    <text evidence="2">The sequence shown here is derived from an EMBL/GenBank/DDBJ whole genome shotgun (WGS) entry which is preliminary data.</text>
</comment>
<gene>
    <name evidence="2" type="ORF">QLQ12_01185</name>
</gene>
<organism evidence="2 3">
    <name type="scientific">Actinoplanes sandaracinus</name>
    <dbReference type="NCBI Taxonomy" id="3045177"/>
    <lineage>
        <taxon>Bacteria</taxon>
        <taxon>Bacillati</taxon>
        <taxon>Actinomycetota</taxon>
        <taxon>Actinomycetes</taxon>
        <taxon>Micromonosporales</taxon>
        <taxon>Micromonosporaceae</taxon>
        <taxon>Actinoplanes</taxon>
    </lineage>
</organism>
<feature type="transmembrane region" description="Helical" evidence="1">
    <location>
        <begin position="30"/>
        <end position="49"/>
    </location>
</feature>
<evidence type="ECO:0000313" key="3">
    <source>
        <dbReference type="Proteomes" id="UP001241758"/>
    </source>
</evidence>
<dbReference type="RefSeq" id="WP_282756491.1">
    <property type="nucleotide sequence ID" value="NZ_JASCTH010000001.1"/>
</dbReference>
<reference evidence="2 3" key="1">
    <citation type="submission" date="2023-05" db="EMBL/GenBank/DDBJ databases">
        <title>Actinoplanes sp. NEAU-A12 genome sequencing.</title>
        <authorList>
            <person name="Wang Z.-S."/>
        </authorList>
    </citation>
    <scope>NUCLEOTIDE SEQUENCE [LARGE SCALE GENOMIC DNA]</scope>
    <source>
        <strain evidence="2 3">NEAU-A12</strain>
    </source>
</reference>
<sequence>MTEPAQPDPDDSERGIVASPVLPVPEAAATSPWALIALAAGAIVSVVLWRRRAKA</sequence>
<evidence type="ECO:0000256" key="1">
    <source>
        <dbReference type="SAM" id="Phobius"/>
    </source>
</evidence>
<keyword evidence="1" id="KW-0812">Transmembrane</keyword>
<name>A0ABT6WBW8_9ACTN</name>
<dbReference type="EMBL" id="JASCTH010000001">
    <property type="protein sequence ID" value="MDI6097222.1"/>
    <property type="molecule type" value="Genomic_DNA"/>
</dbReference>
<dbReference type="Proteomes" id="UP001241758">
    <property type="component" value="Unassembled WGS sequence"/>
</dbReference>
<keyword evidence="3" id="KW-1185">Reference proteome</keyword>
<keyword evidence="1" id="KW-1133">Transmembrane helix</keyword>
<evidence type="ECO:0000313" key="2">
    <source>
        <dbReference type="EMBL" id="MDI6097222.1"/>
    </source>
</evidence>
<accession>A0ABT6WBW8</accession>
<proteinExistence type="predicted"/>